<evidence type="ECO:0000259" key="7">
    <source>
        <dbReference type="Pfam" id="PF00933"/>
    </source>
</evidence>
<name>A0A9X1UXY8_9FLAO</name>
<dbReference type="Gene3D" id="3.20.20.300">
    <property type="entry name" value="Glycoside hydrolase, family 3, N-terminal domain"/>
    <property type="match status" value="1"/>
</dbReference>
<dbReference type="Pfam" id="PF00144">
    <property type="entry name" value="Beta-lactamase"/>
    <property type="match status" value="1"/>
</dbReference>
<dbReference type="AlphaFoldDB" id="A0A9X1UXY8"/>
<keyword evidence="4 8" id="KW-0378">Hydrolase</keyword>
<feature type="domain" description="Beta-lactamase-related" evidence="6">
    <location>
        <begin position="601"/>
        <end position="955"/>
    </location>
</feature>
<gene>
    <name evidence="8" type="ORF">LU635_11805</name>
</gene>
<dbReference type="InterPro" id="IPR001466">
    <property type="entry name" value="Beta-lactam-related"/>
</dbReference>
<evidence type="ECO:0000313" key="8">
    <source>
        <dbReference type="EMBL" id="MCG9972323.1"/>
    </source>
</evidence>
<dbReference type="PANTHER" id="PTHR30480">
    <property type="entry name" value="BETA-HEXOSAMINIDASE-RELATED"/>
    <property type="match status" value="1"/>
</dbReference>
<dbReference type="Gene3D" id="3.40.50.1700">
    <property type="entry name" value="Glycoside hydrolase family 3 C-terminal domain"/>
    <property type="match status" value="1"/>
</dbReference>
<dbReference type="GO" id="GO:0005975">
    <property type="term" value="P:carbohydrate metabolic process"/>
    <property type="evidence" value="ECO:0007669"/>
    <property type="project" value="InterPro"/>
</dbReference>
<comment type="caution">
    <text evidence="8">The sequence shown here is derived from an EMBL/GenBank/DDBJ whole genome shotgun (WGS) entry which is preliminary data.</text>
</comment>
<evidence type="ECO:0000313" key="9">
    <source>
        <dbReference type="Proteomes" id="UP001139344"/>
    </source>
</evidence>
<organism evidence="8 9">
    <name type="scientific">Christiangramia crocea</name>
    <dbReference type="NCBI Taxonomy" id="2904124"/>
    <lineage>
        <taxon>Bacteria</taxon>
        <taxon>Pseudomonadati</taxon>
        <taxon>Bacteroidota</taxon>
        <taxon>Flavobacteriia</taxon>
        <taxon>Flavobacteriales</taxon>
        <taxon>Flavobacteriaceae</taxon>
        <taxon>Christiangramia</taxon>
    </lineage>
</organism>
<dbReference type="SUPFAM" id="SSF51445">
    <property type="entry name" value="(Trans)glycosidases"/>
    <property type="match status" value="1"/>
</dbReference>
<evidence type="ECO:0000256" key="3">
    <source>
        <dbReference type="ARBA" id="ARBA00012663"/>
    </source>
</evidence>
<dbReference type="InterPro" id="IPR012338">
    <property type="entry name" value="Beta-lactam/transpept-like"/>
</dbReference>
<dbReference type="InterPro" id="IPR050226">
    <property type="entry name" value="NagZ_Beta-hexosaminidase"/>
</dbReference>
<reference evidence="8" key="1">
    <citation type="submission" date="2021-12" db="EMBL/GenBank/DDBJ databases">
        <title>Description of Gramella crocea sp. nov., a new bacterium isolated from activated sludge.</title>
        <authorList>
            <person name="Zhang X."/>
        </authorList>
    </citation>
    <scope>NUCLEOTIDE SEQUENCE</scope>
    <source>
        <strain evidence="8">YB25</strain>
    </source>
</reference>
<evidence type="ECO:0000259" key="6">
    <source>
        <dbReference type="Pfam" id="PF00144"/>
    </source>
</evidence>
<evidence type="ECO:0000256" key="4">
    <source>
        <dbReference type="ARBA" id="ARBA00022801"/>
    </source>
</evidence>
<feature type="domain" description="Glycoside hydrolase family 3 N-terminal" evidence="7">
    <location>
        <begin position="51"/>
        <end position="364"/>
    </location>
</feature>
<dbReference type="InterPro" id="IPR017853">
    <property type="entry name" value="GH"/>
</dbReference>
<proteinExistence type="inferred from homology"/>
<accession>A0A9X1UXY8</accession>
<evidence type="ECO:0000256" key="2">
    <source>
        <dbReference type="ARBA" id="ARBA00005336"/>
    </source>
</evidence>
<dbReference type="GO" id="GO:0009254">
    <property type="term" value="P:peptidoglycan turnover"/>
    <property type="evidence" value="ECO:0007669"/>
    <property type="project" value="TreeGrafter"/>
</dbReference>
<comment type="similarity">
    <text evidence="2">Belongs to the glycosyl hydrolase 3 family.</text>
</comment>
<sequence>MKLKQPQRFYTFLFFLLITISGIAQNANPLLVENYPAQKQWVDSIYDSMSLERKVGQLFMASIWSQNENEADIIRKLIREHHIGGLIFSKGGPVRQAKLTNEFQEMSEVPLLVGMDAEWGLAMRLDSTFALPWNMTLGAIQNNKLVEDAGAAIARHARRLGVHFNFAPVVDINTNSENPIIGNRSFGETKENVTEKAMAFMRGMQREGALSTAKHFPGHGDTDQDSHKSLPTINFTSERIDNVELYPYKQLIPEGLNSIMVAHLNVPALESKDGLPASLSETIITDILKNNMGFNGLIFTDALGMKGVTQGRKPGEVDLEAFLAGNDILLMSQDVGKASESIVEAYNEGIIPESRLELSVKKILAAKYKVGLSDFKPISTNLLIEELNTSRDDALLHELFENAITLLKNNKGIVPVKDLAKKKIAYVNFGDADGSEFLSQMKKYAEVDWVKAEKLSDLLEKLEAYNYVVVGYHKSDKSPWSSYKFSDKELVWLHEIARQNRTVLSLFTRPYALLDIKSFANLEGILVGYQNHPVAQQKLAQVLFGALDAKGRLPVSIKNEFPEGTGFNTSNINRLAYGAPESVGMNSATLKKIDSIANYAIDKKMTPGAQVLVARKGKVVYQKNFGYQTYEEEHPVTDTTIYDLASLTKILATLPLVMELDHNEVVNFNTRLEELLPVFKNSNKGSIRLQDMLMHYARLQAWIPFYISTLDPKTKKLSGSYYSDTPSEIFNTQVAEGMYIRNDVGDTIVDIIKKSELERRLQYKYSDLPYYLLKYYLESYYNSNLHTLTQEHFYKPLGATYTGFMPLTRFDTLQIAPTEYDKLWRRQVVRGFVHDQGAAMQGGIGGHAGLFSTANDVAKLMQTYLNGGTYGGEKLLDKETIDKYNTCYYCEDNVRRGVGFDKPQLSEAGPTCNCVSMMSFGHTGFTGTFAWADPEEEIVYVFLSNRTYPDSNNRKLIREDIRSQIQKIIYESIDF</sequence>
<dbReference type="Gene3D" id="3.40.710.10">
    <property type="entry name" value="DD-peptidase/beta-lactamase superfamily"/>
    <property type="match status" value="1"/>
</dbReference>
<keyword evidence="9" id="KW-1185">Reference proteome</keyword>
<dbReference type="Proteomes" id="UP001139344">
    <property type="component" value="Unassembled WGS sequence"/>
</dbReference>
<dbReference type="RefSeq" id="WP_240099470.1">
    <property type="nucleotide sequence ID" value="NZ_JAJSON010000025.1"/>
</dbReference>
<evidence type="ECO:0000256" key="1">
    <source>
        <dbReference type="ARBA" id="ARBA00001231"/>
    </source>
</evidence>
<evidence type="ECO:0000256" key="5">
    <source>
        <dbReference type="ARBA" id="ARBA00023295"/>
    </source>
</evidence>
<dbReference type="EMBL" id="JAJSON010000025">
    <property type="protein sequence ID" value="MCG9972323.1"/>
    <property type="molecule type" value="Genomic_DNA"/>
</dbReference>
<protein>
    <recommendedName>
        <fullName evidence="3">beta-N-acetylhexosaminidase</fullName>
        <ecNumber evidence="3">3.2.1.52</ecNumber>
    </recommendedName>
</protein>
<dbReference type="InterPro" id="IPR036962">
    <property type="entry name" value="Glyco_hydro_3_N_sf"/>
</dbReference>
<dbReference type="InterPro" id="IPR036881">
    <property type="entry name" value="Glyco_hydro_3_C_sf"/>
</dbReference>
<dbReference type="SUPFAM" id="SSF52279">
    <property type="entry name" value="Beta-D-glucan exohydrolase, C-terminal domain"/>
    <property type="match status" value="1"/>
</dbReference>
<dbReference type="InterPro" id="IPR001764">
    <property type="entry name" value="Glyco_hydro_3_N"/>
</dbReference>
<dbReference type="Pfam" id="PF00933">
    <property type="entry name" value="Glyco_hydro_3"/>
    <property type="match status" value="1"/>
</dbReference>
<dbReference type="EC" id="3.2.1.52" evidence="3"/>
<comment type="catalytic activity">
    <reaction evidence="1">
        <text>Hydrolysis of terminal non-reducing N-acetyl-D-hexosamine residues in N-acetyl-beta-D-hexosaminides.</text>
        <dbReference type="EC" id="3.2.1.52"/>
    </reaction>
</comment>
<keyword evidence="5" id="KW-0326">Glycosidase</keyword>
<dbReference type="PANTHER" id="PTHR30480:SF13">
    <property type="entry name" value="BETA-HEXOSAMINIDASE"/>
    <property type="match status" value="1"/>
</dbReference>
<dbReference type="SUPFAM" id="SSF56601">
    <property type="entry name" value="beta-lactamase/transpeptidase-like"/>
    <property type="match status" value="1"/>
</dbReference>
<dbReference type="GO" id="GO:0004563">
    <property type="term" value="F:beta-N-acetylhexosaminidase activity"/>
    <property type="evidence" value="ECO:0007669"/>
    <property type="project" value="UniProtKB-EC"/>
</dbReference>